<dbReference type="SUPFAM" id="SSF50353">
    <property type="entry name" value="Cytokine"/>
    <property type="match status" value="1"/>
</dbReference>
<dbReference type="PANTHER" id="PTHR11486">
    <property type="entry name" value="FIBROBLAST GROWTH FACTOR"/>
    <property type="match status" value="1"/>
</dbReference>
<reference evidence="2" key="1">
    <citation type="journal article" date="2019" name="Viruses">
        <title>A Novel Alphabaculovirus from the Soybean Looper, Chrysodeixis includens, that Produces Tetrahedral Occlusion Bodies and Encodes Two Copies of he65.</title>
        <authorList>
            <person name="Harrison R.L."/>
            <person name="Rowley D.L."/>
            <person name="Popham H.J.R."/>
        </authorList>
    </citation>
    <scope>NUCLEOTIDE SEQUENCE</scope>
    <source>
        <strain evidence="2">ChinNPV-1</strain>
    </source>
</reference>
<name>A0A5B8YV05_9ABAC</name>
<dbReference type="InterPro" id="IPR002209">
    <property type="entry name" value="Fibroblast_GF_fam"/>
</dbReference>
<dbReference type="RefSeq" id="YP_010802550.1">
    <property type="nucleotide sequence ID" value="NC_077025.1"/>
</dbReference>
<evidence type="ECO:0000313" key="3">
    <source>
        <dbReference type="Proteomes" id="UP001162233"/>
    </source>
</evidence>
<dbReference type="CDD" id="cd23311">
    <property type="entry name" value="beta-trefoil_FGF_Bnl-like"/>
    <property type="match status" value="1"/>
</dbReference>
<proteinExistence type="inferred from homology"/>
<dbReference type="InterPro" id="IPR008996">
    <property type="entry name" value="IL1/FGF"/>
</dbReference>
<dbReference type="EMBL" id="MK746083">
    <property type="protein sequence ID" value="QED40634.1"/>
    <property type="molecule type" value="Genomic_DNA"/>
</dbReference>
<dbReference type="GO" id="GO:0008083">
    <property type="term" value="F:growth factor activity"/>
    <property type="evidence" value="ECO:0007669"/>
    <property type="project" value="InterPro"/>
</dbReference>
<accession>A0A5B8YV05</accession>
<keyword evidence="3" id="KW-1185">Reference proteome</keyword>
<evidence type="ECO:0000313" key="2">
    <source>
        <dbReference type="EMBL" id="QED40634.1"/>
    </source>
</evidence>
<dbReference type="KEGG" id="vg:80541320"/>
<evidence type="ECO:0000256" key="1">
    <source>
        <dbReference type="ARBA" id="ARBA00007936"/>
    </source>
</evidence>
<dbReference type="Pfam" id="PF00167">
    <property type="entry name" value="FGF"/>
    <property type="match status" value="1"/>
</dbReference>
<comment type="similarity">
    <text evidence="1">Belongs to the heparin-binding growth factors family.</text>
</comment>
<dbReference type="SMART" id="SM00442">
    <property type="entry name" value="FGF"/>
    <property type="match status" value="1"/>
</dbReference>
<protein>
    <submittedName>
        <fullName evidence="2">FGF</fullName>
    </submittedName>
</protein>
<dbReference type="Proteomes" id="UP001162233">
    <property type="component" value="Segment"/>
</dbReference>
<organism evidence="2 3">
    <name type="scientific">Chrysodeixis includens nucleopolyhedrovirus</name>
    <dbReference type="NCBI Taxonomy" id="1207438"/>
    <lineage>
        <taxon>Viruses</taxon>
        <taxon>Viruses incertae sedis</taxon>
        <taxon>Naldaviricetes</taxon>
        <taxon>Lefavirales</taxon>
        <taxon>Baculoviridae</taxon>
        <taxon>Alphabaculovirus</taxon>
        <taxon>Alphabaculovirus chrincludentis</taxon>
        <taxon>Alphabaculovirus alterchrincludentis</taxon>
    </lineage>
</organism>
<sequence length="356" mass="40459">MDLKIFWIYVVGTCCTTWTLTTAAPASPDFPLMDANETTIVNKTSIVLENVTLTDEAAIDGAIHPLKAGTMKKIQLFVGRFYLHMNSDGVVNGSLEKLNNETVWRRIAVNSSEVVIQSVAHCLYLCMNECGYVYSIDKPNHDCIFREVFKENNYEFIMKKLERKHAYLAMDVAGHTRRIVMRRKEPLGESLDRVRVMVTPWDESLTKVTITDICAPLNRTKLSYRPKKSCKNSTKKRYITDGITPLTNVDYEDDLGVVSSVVEEPPVLPLVEGVEPKNFYLPEETENLSILLLPNSTTARPLTTPPSGPTVEEFIHSIIKMPRESLLFDKTKESTEARQVFMKFENNFYVNKCIVM</sequence>
<dbReference type="Gene3D" id="2.80.10.50">
    <property type="match status" value="1"/>
</dbReference>
<dbReference type="GeneID" id="80541320"/>